<reference evidence="2" key="1">
    <citation type="submission" date="2021-11" db="EMBL/GenBank/DDBJ databases">
        <title>Purpureocillium_takamizusanense_genome.</title>
        <authorList>
            <person name="Nguyen N.-H."/>
        </authorList>
    </citation>
    <scope>NUCLEOTIDE SEQUENCE</scope>
    <source>
        <strain evidence="2">PT3</strain>
    </source>
</reference>
<name>A0A9Q8VF36_9HYPO</name>
<dbReference type="AlphaFoldDB" id="A0A9Q8VF36"/>
<feature type="compositionally biased region" description="Polar residues" evidence="1">
    <location>
        <begin position="155"/>
        <end position="172"/>
    </location>
</feature>
<protein>
    <submittedName>
        <fullName evidence="2">Uncharacterized protein</fullName>
    </submittedName>
</protein>
<feature type="region of interest" description="Disordered" evidence="1">
    <location>
        <begin position="126"/>
        <end position="189"/>
    </location>
</feature>
<keyword evidence="3" id="KW-1185">Reference proteome</keyword>
<feature type="compositionally biased region" description="Low complexity" evidence="1">
    <location>
        <begin position="71"/>
        <end position="81"/>
    </location>
</feature>
<sequence length="446" mass="49467">MRPDVLLQSLGLASSARTTALWTRDGHGNGTDAANMTMKTATGTAAGRLQGGVNSSTNASMITMGNATATSVNANTNTNSTAKKRSSLVHGGEGGSSSIDRELSTVGYTTPGGGYTVVPRDLPDGHYTMTLHPNGTVLRTRRSSARRRYGHRLLDSNSGSIVDTDASSNNTRPSPPHQQQEKKEQQKTHTLYRRAGTGEYTFLVDDANLRLEAVSLDTHPVQRLPLPPGVQCHCAHQRDYSTLSYPLPPDDYYASKQELFNWCNAFKWQGHHVGMALGGSVGVYACGRKVTHHTEDFCSEAEFLAAERILNATCGDAAGYVYIPDWNKEYGRMLRGERMCRLWQDGPQQHINAKAVFDDVPGRGALTSEPEGDRPKVSADDLYYKTVFEPLNSKFGNEGEDERQDYRAHYHQYAPGWKEGWKVLKPPHEEQWEEEEDEKKKEEDEK</sequence>
<gene>
    <name evidence="2" type="ORF">JDV02_010324</name>
</gene>
<dbReference type="OrthoDB" id="4927388at2759"/>
<dbReference type="RefSeq" id="XP_047848071.1">
    <property type="nucleotide sequence ID" value="XM_047992058.1"/>
</dbReference>
<feature type="compositionally biased region" description="Basic residues" evidence="1">
    <location>
        <begin position="139"/>
        <end position="151"/>
    </location>
</feature>
<dbReference type="GeneID" id="72072268"/>
<proteinExistence type="predicted"/>
<dbReference type="Proteomes" id="UP000829364">
    <property type="component" value="Chromosome 12"/>
</dbReference>
<dbReference type="KEGG" id="ptkz:JDV02_010324"/>
<dbReference type="EMBL" id="CP086365">
    <property type="protein sequence ID" value="UNI24590.1"/>
    <property type="molecule type" value="Genomic_DNA"/>
</dbReference>
<feature type="region of interest" description="Disordered" evidence="1">
    <location>
        <begin position="427"/>
        <end position="446"/>
    </location>
</feature>
<evidence type="ECO:0000256" key="1">
    <source>
        <dbReference type="SAM" id="MobiDB-lite"/>
    </source>
</evidence>
<feature type="region of interest" description="Disordered" evidence="1">
    <location>
        <begin position="71"/>
        <end position="103"/>
    </location>
</feature>
<evidence type="ECO:0000313" key="2">
    <source>
        <dbReference type="EMBL" id="UNI24590.1"/>
    </source>
</evidence>
<evidence type="ECO:0000313" key="3">
    <source>
        <dbReference type="Proteomes" id="UP000829364"/>
    </source>
</evidence>
<organism evidence="2 3">
    <name type="scientific">Purpureocillium takamizusanense</name>
    <dbReference type="NCBI Taxonomy" id="2060973"/>
    <lineage>
        <taxon>Eukaryota</taxon>
        <taxon>Fungi</taxon>
        <taxon>Dikarya</taxon>
        <taxon>Ascomycota</taxon>
        <taxon>Pezizomycotina</taxon>
        <taxon>Sordariomycetes</taxon>
        <taxon>Hypocreomycetidae</taxon>
        <taxon>Hypocreales</taxon>
        <taxon>Ophiocordycipitaceae</taxon>
        <taxon>Purpureocillium</taxon>
    </lineage>
</organism>
<accession>A0A9Q8VF36</accession>